<proteinExistence type="inferred from homology"/>
<dbReference type="GO" id="GO:0017172">
    <property type="term" value="F:cysteine dioxygenase activity"/>
    <property type="evidence" value="ECO:0007669"/>
    <property type="project" value="UniProtKB-UniRule"/>
</dbReference>
<dbReference type="AlphaFoldDB" id="A0A8S3HFC1"/>
<dbReference type="EMBL" id="CAJOBI010319253">
    <property type="protein sequence ID" value="CAF5182326.1"/>
    <property type="molecule type" value="Genomic_DNA"/>
</dbReference>
<dbReference type="CDD" id="cd10548">
    <property type="entry name" value="cupin_CDO"/>
    <property type="match status" value="1"/>
</dbReference>
<keyword evidence="8 9" id="KW-0408">Iron</keyword>
<dbReference type="InterPro" id="IPR011051">
    <property type="entry name" value="RmlC_Cupin_sf"/>
</dbReference>
<evidence type="ECO:0000256" key="2">
    <source>
        <dbReference type="ARBA" id="ARBA00006622"/>
    </source>
</evidence>
<comment type="caution">
    <text evidence="10">The sequence shown here is derived from an EMBL/GenBank/DDBJ whole genome shotgun (WGS) entry which is preliminary data.</text>
</comment>
<dbReference type="GO" id="GO:0019448">
    <property type="term" value="P:L-cysteine catabolic process"/>
    <property type="evidence" value="ECO:0007669"/>
    <property type="project" value="TreeGrafter"/>
</dbReference>
<evidence type="ECO:0000313" key="10">
    <source>
        <dbReference type="EMBL" id="CAF5182326.1"/>
    </source>
</evidence>
<evidence type="ECO:0000256" key="8">
    <source>
        <dbReference type="ARBA" id="ARBA00023004"/>
    </source>
</evidence>
<dbReference type="Proteomes" id="UP000676336">
    <property type="component" value="Unassembled WGS sequence"/>
</dbReference>
<evidence type="ECO:0000256" key="1">
    <source>
        <dbReference type="ARBA" id="ARBA00004759"/>
    </source>
</evidence>
<dbReference type="PANTHER" id="PTHR12918">
    <property type="entry name" value="CYSTEINE DIOXYGENASE"/>
    <property type="match status" value="1"/>
</dbReference>
<evidence type="ECO:0000256" key="5">
    <source>
        <dbReference type="ARBA" id="ARBA00022784"/>
    </source>
</evidence>
<evidence type="ECO:0000256" key="7">
    <source>
        <dbReference type="ARBA" id="ARBA00023002"/>
    </source>
</evidence>
<evidence type="ECO:0000256" key="4">
    <source>
        <dbReference type="ARBA" id="ARBA00022723"/>
    </source>
</evidence>
<evidence type="ECO:0000256" key="6">
    <source>
        <dbReference type="ARBA" id="ARBA00022964"/>
    </source>
</evidence>
<dbReference type="EC" id="1.13.11.20" evidence="3 9"/>
<sequence>NSSAMALVKNDGVDESTFCSCQSVQDLVAHINKKFEKEFVNVDYLLKLMNTYNCDIKEFTRYAHFQSGKCSRYLIDKGNGEYNLLLLCWSSESGSVIHDHSNSDCILKCIEGTLNETRYERPTNVDVNNNIQEKKK</sequence>
<evidence type="ECO:0000256" key="9">
    <source>
        <dbReference type="RuleBase" id="RU366010"/>
    </source>
</evidence>
<comment type="cofactor">
    <cofactor evidence="9">
        <name>Fe cation</name>
        <dbReference type="ChEBI" id="CHEBI:24875"/>
    </cofactor>
    <text evidence="9">Binds 1 Fe cation per subunit.</text>
</comment>
<dbReference type="Gene3D" id="2.60.120.10">
    <property type="entry name" value="Jelly Rolls"/>
    <property type="match status" value="1"/>
</dbReference>
<name>A0A8S3HFC1_9BILA</name>
<evidence type="ECO:0000313" key="11">
    <source>
        <dbReference type="Proteomes" id="UP000676336"/>
    </source>
</evidence>
<dbReference type="Pfam" id="PF05995">
    <property type="entry name" value="CDO_I"/>
    <property type="match status" value="1"/>
</dbReference>
<dbReference type="GO" id="GO:0008198">
    <property type="term" value="F:ferrous iron binding"/>
    <property type="evidence" value="ECO:0007669"/>
    <property type="project" value="TreeGrafter"/>
</dbReference>
<protein>
    <recommendedName>
        <fullName evidence="3 9">Cysteine dioxygenase</fullName>
        <ecNumber evidence="3 9">1.13.11.20</ecNumber>
    </recommendedName>
</protein>
<keyword evidence="5" id="KW-0883">Thioether bond</keyword>
<dbReference type="PANTHER" id="PTHR12918:SF1">
    <property type="entry name" value="CYSTEINE DIOXYGENASE TYPE 1"/>
    <property type="match status" value="1"/>
</dbReference>
<organism evidence="10 11">
    <name type="scientific">Rotaria magnacalcarata</name>
    <dbReference type="NCBI Taxonomy" id="392030"/>
    <lineage>
        <taxon>Eukaryota</taxon>
        <taxon>Metazoa</taxon>
        <taxon>Spiralia</taxon>
        <taxon>Gnathifera</taxon>
        <taxon>Rotifera</taxon>
        <taxon>Eurotatoria</taxon>
        <taxon>Bdelloidea</taxon>
        <taxon>Philodinida</taxon>
        <taxon>Philodinidae</taxon>
        <taxon>Rotaria</taxon>
    </lineage>
</organism>
<evidence type="ECO:0000256" key="3">
    <source>
        <dbReference type="ARBA" id="ARBA00013133"/>
    </source>
</evidence>
<comment type="similarity">
    <text evidence="2 9">Belongs to the cysteine dioxygenase family.</text>
</comment>
<feature type="non-terminal residue" evidence="10">
    <location>
        <position position="1"/>
    </location>
</feature>
<keyword evidence="4 9" id="KW-0479">Metal-binding</keyword>
<dbReference type="InterPro" id="IPR010300">
    <property type="entry name" value="CDO_1"/>
</dbReference>
<accession>A0A8S3HFC1</accession>
<keyword evidence="6 9" id="KW-0223">Dioxygenase</keyword>
<dbReference type="GO" id="GO:0042412">
    <property type="term" value="P:taurine biosynthetic process"/>
    <property type="evidence" value="ECO:0007669"/>
    <property type="project" value="UniProtKB-UniRule"/>
</dbReference>
<keyword evidence="7 9" id="KW-0560">Oxidoreductase</keyword>
<dbReference type="InterPro" id="IPR014710">
    <property type="entry name" value="RmlC-like_jellyroll"/>
</dbReference>
<reference evidence="10" key="1">
    <citation type="submission" date="2021-02" db="EMBL/GenBank/DDBJ databases">
        <authorList>
            <person name="Nowell W R."/>
        </authorList>
    </citation>
    <scope>NUCLEOTIDE SEQUENCE</scope>
</reference>
<dbReference type="SUPFAM" id="SSF51182">
    <property type="entry name" value="RmlC-like cupins"/>
    <property type="match status" value="1"/>
</dbReference>
<gene>
    <name evidence="10" type="ORF">SMN809_LOCUS69335</name>
</gene>
<comment type="pathway">
    <text evidence="1 9">Organosulfur biosynthesis; taurine biosynthesis; hypotaurine from L-cysteine: step 1/2.</text>
</comment>
<comment type="catalytic activity">
    <reaction evidence="9">
        <text>L-cysteine + O2 = 3-sulfino-L-alanine + H(+)</text>
        <dbReference type="Rhea" id="RHEA:20441"/>
        <dbReference type="ChEBI" id="CHEBI:15378"/>
        <dbReference type="ChEBI" id="CHEBI:15379"/>
        <dbReference type="ChEBI" id="CHEBI:35235"/>
        <dbReference type="ChEBI" id="CHEBI:61085"/>
        <dbReference type="EC" id="1.13.11.20"/>
    </reaction>
</comment>